<dbReference type="OrthoDB" id="9811423at2"/>
<reference evidence="1 2" key="1">
    <citation type="submission" date="2017-02" db="EMBL/GenBank/DDBJ databases">
        <authorList>
            <person name="Peterson S.W."/>
        </authorList>
    </citation>
    <scope>NUCLEOTIDE SEQUENCE [LARGE SCALE GENOMIC DNA]</scope>
    <source>
        <strain evidence="1 2">DSM 9653</strain>
    </source>
</reference>
<dbReference type="Pfam" id="PF06945">
    <property type="entry name" value="DUF1289"/>
    <property type="match status" value="1"/>
</dbReference>
<organism evidence="1 2">
    <name type="scientific">Bosea thiooxidans</name>
    <dbReference type="NCBI Taxonomy" id="53254"/>
    <lineage>
        <taxon>Bacteria</taxon>
        <taxon>Pseudomonadati</taxon>
        <taxon>Pseudomonadota</taxon>
        <taxon>Alphaproteobacteria</taxon>
        <taxon>Hyphomicrobiales</taxon>
        <taxon>Boseaceae</taxon>
        <taxon>Bosea</taxon>
    </lineage>
</organism>
<accession>A0A1T5FQE9</accession>
<sequence length="74" mass="7799">MTGVSTPCIRICVINPVSGRCEGCGRTLAEIAQWSRLSEAERLAIMAALPERLAEPNAAQTVIASEAKQSRGTG</sequence>
<dbReference type="EMBL" id="FUYX01000009">
    <property type="protein sequence ID" value="SKB98395.1"/>
    <property type="molecule type" value="Genomic_DNA"/>
</dbReference>
<proteinExistence type="predicted"/>
<dbReference type="PANTHER" id="PTHR35175:SF2">
    <property type="entry name" value="DUF1289 DOMAIN-CONTAINING PROTEIN"/>
    <property type="match status" value="1"/>
</dbReference>
<evidence type="ECO:0000313" key="2">
    <source>
        <dbReference type="Proteomes" id="UP000190130"/>
    </source>
</evidence>
<protein>
    <recommendedName>
        <fullName evidence="3">Fe-S oxidoreductase</fullName>
    </recommendedName>
</protein>
<dbReference type="RefSeq" id="WP_079591839.1">
    <property type="nucleotide sequence ID" value="NZ_FUYX01000009.1"/>
</dbReference>
<dbReference type="Proteomes" id="UP000190130">
    <property type="component" value="Unassembled WGS sequence"/>
</dbReference>
<evidence type="ECO:0008006" key="3">
    <source>
        <dbReference type="Google" id="ProtNLM"/>
    </source>
</evidence>
<dbReference type="PANTHER" id="PTHR35175">
    <property type="entry name" value="DUF1289 DOMAIN-CONTAINING PROTEIN"/>
    <property type="match status" value="1"/>
</dbReference>
<gene>
    <name evidence="1" type="ORF">SAMN05660750_03466</name>
</gene>
<evidence type="ECO:0000313" key="1">
    <source>
        <dbReference type="EMBL" id="SKB98395.1"/>
    </source>
</evidence>
<dbReference type="InterPro" id="IPR010710">
    <property type="entry name" value="DUF1289"/>
</dbReference>
<name>A0A1T5FQE9_9HYPH</name>
<dbReference type="AlphaFoldDB" id="A0A1T5FQE9"/>